<dbReference type="GO" id="GO:0051996">
    <property type="term" value="F:squalene synthase [NAD(P)H] activity"/>
    <property type="evidence" value="ECO:0007669"/>
    <property type="project" value="InterPro"/>
</dbReference>
<evidence type="ECO:0000313" key="3">
    <source>
        <dbReference type="EMBL" id="CAA9274181.1"/>
    </source>
</evidence>
<feature type="non-terminal residue" evidence="3">
    <location>
        <position position="1"/>
    </location>
</feature>
<name>A0A6J4JB33_9PSEU</name>
<sequence length="263" mass="29434">DPTLAEAKATTRRVARTFALACRLLPAEVRDDVYRLYLVFRSLDDAVDEGQPGAEVRVESVERWARGGAAESREARVLAEVDARRPLPREALLDFCRGMRDDLTERPVVTEEDLDTYCYRVAGTVGVTMAGVLGTRAPAERQAAALGMAMQRTNVLRDVEEDRVRGRVYLPQQAIARYRVEGPQGREQLVREQIARADALYDEGLAGVENLACGRRAVRAAGVMYREILREIERDGYGRSRERVAVSRRRKLALAARHGVLAR</sequence>
<dbReference type="Gene3D" id="1.10.600.10">
    <property type="entry name" value="Farnesyl Diphosphate Synthase"/>
    <property type="match status" value="1"/>
</dbReference>
<protein>
    <submittedName>
        <fullName evidence="3">Phytoene synthase</fullName>
        <ecNumber evidence="3">2.5.1.32</ecNumber>
    </submittedName>
</protein>
<dbReference type="PROSITE" id="PS01044">
    <property type="entry name" value="SQUALEN_PHYTOEN_SYN_1"/>
    <property type="match status" value="1"/>
</dbReference>
<evidence type="ECO:0000256" key="2">
    <source>
        <dbReference type="ARBA" id="ARBA00022679"/>
    </source>
</evidence>
<dbReference type="InterPro" id="IPR019845">
    <property type="entry name" value="Squalene/phytoene_synthase_CS"/>
</dbReference>
<comment type="pathway">
    <text evidence="1">Carotenoid biosynthesis; phytoene biosynthesis.</text>
</comment>
<dbReference type="SFLD" id="SFLDG01212">
    <property type="entry name" value="Phytoene_synthase_like"/>
    <property type="match status" value="1"/>
</dbReference>
<dbReference type="Pfam" id="PF00494">
    <property type="entry name" value="SQS_PSY"/>
    <property type="match status" value="1"/>
</dbReference>
<dbReference type="InterPro" id="IPR044843">
    <property type="entry name" value="Trans_IPPS_bact-type"/>
</dbReference>
<dbReference type="SUPFAM" id="SSF48576">
    <property type="entry name" value="Terpenoid synthases"/>
    <property type="match status" value="1"/>
</dbReference>
<dbReference type="InterPro" id="IPR008949">
    <property type="entry name" value="Isoprenoid_synthase_dom_sf"/>
</dbReference>
<dbReference type="UniPathway" id="UPA00799"/>
<proteinExistence type="predicted"/>
<dbReference type="EMBL" id="CADCTH010000404">
    <property type="protein sequence ID" value="CAA9274181.1"/>
    <property type="molecule type" value="Genomic_DNA"/>
</dbReference>
<dbReference type="GO" id="GO:0016117">
    <property type="term" value="P:carotenoid biosynthetic process"/>
    <property type="evidence" value="ECO:0007669"/>
    <property type="project" value="UniProtKB-ARBA"/>
</dbReference>
<dbReference type="CDD" id="cd00683">
    <property type="entry name" value="Trans_IPPS_HH"/>
    <property type="match status" value="1"/>
</dbReference>
<dbReference type="SFLD" id="SFLDG01018">
    <property type="entry name" value="Squalene/Phytoene_Synthase_Lik"/>
    <property type="match status" value="1"/>
</dbReference>
<dbReference type="InterPro" id="IPR033904">
    <property type="entry name" value="Trans_IPPS_HH"/>
</dbReference>
<dbReference type="SFLD" id="SFLDS00005">
    <property type="entry name" value="Isoprenoid_Synthase_Type_I"/>
    <property type="match status" value="1"/>
</dbReference>
<dbReference type="GO" id="GO:0004311">
    <property type="term" value="F:geranylgeranyl diphosphate synthase activity"/>
    <property type="evidence" value="ECO:0007669"/>
    <property type="project" value="InterPro"/>
</dbReference>
<evidence type="ECO:0000256" key="1">
    <source>
        <dbReference type="ARBA" id="ARBA00004684"/>
    </source>
</evidence>
<dbReference type="InterPro" id="IPR002060">
    <property type="entry name" value="Squ/phyt_synthse"/>
</dbReference>
<reference evidence="3" key="1">
    <citation type="submission" date="2020-02" db="EMBL/GenBank/DDBJ databases">
        <authorList>
            <person name="Meier V. D."/>
        </authorList>
    </citation>
    <scope>NUCLEOTIDE SEQUENCE</scope>
    <source>
        <strain evidence="3">AVDCRST_MAG54</strain>
    </source>
</reference>
<dbReference type="EC" id="2.5.1.32" evidence="3"/>
<dbReference type="PANTHER" id="PTHR31480">
    <property type="entry name" value="BIFUNCTIONAL LYCOPENE CYCLASE/PHYTOENE SYNTHASE"/>
    <property type="match status" value="1"/>
</dbReference>
<accession>A0A6J4JB33</accession>
<keyword evidence="2 3" id="KW-0808">Transferase</keyword>
<gene>
    <name evidence="3" type="ORF">AVDCRST_MAG54-3178</name>
</gene>
<dbReference type="AlphaFoldDB" id="A0A6J4JB33"/>
<organism evidence="3">
    <name type="scientific">uncultured Actinomycetospora sp</name>
    <dbReference type="NCBI Taxonomy" id="1135996"/>
    <lineage>
        <taxon>Bacteria</taxon>
        <taxon>Bacillati</taxon>
        <taxon>Actinomycetota</taxon>
        <taxon>Actinomycetes</taxon>
        <taxon>Pseudonocardiales</taxon>
        <taxon>Pseudonocardiaceae</taxon>
        <taxon>Actinomycetospora</taxon>
        <taxon>environmental samples</taxon>
    </lineage>
</organism>